<dbReference type="EMBL" id="AMQN01012974">
    <property type="status" value="NOT_ANNOTATED_CDS"/>
    <property type="molecule type" value="Genomic_DNA"/>
</dbReference>
<proteinExistence type="predicted"/>
<dbReference type="Gene3D" id="3.10.100.10">
    <property type="entry name" value="Mannose-Binding Protein A, subunit A"/>
    <property type="match status" value="1"/>
</dbReference>
<dbReference type="Pfam" id="PF00059">
    <property type="entry name" value="Lectin_C"/>
    <property type="match status" value="1"/>
</dbReference>
<organism evidence="2">
    <name type="scientific">Capitella teleta</name>
    <name type="common">Polychaete worm</name>
    <dbReference type="NCBI Taxonomy" id="283909"/>
    <lineage>
        <taxon>Eukaryota</taxon>
        <taxon>Metazoa</taxon>
        <taxon>Spiralia</taxon>
        <taxon>Lophotrochozoa</taxon>
        <taxon>Annelida</taxon>
        <taxon>Polychaeta</taxon>
        <taxon>Sedentaria</taxon>
        <taxon>Scolecida</taxon>
        <taxon>Capitellidae</taxon>
        <taxon>Capitella</taxon>
    </lineage>
</organism>
<feature type="non-terminal residue" evidence="2">
    <location>
        <position position="1"/>
    </location>
</feature>
<reference evidence="4" key="1">
    <citation type="submission" date="2012-12" db="EMBL/GenBank/DDBJ databases">
        <authorList>
            <person name="Hellsten U."/>
            <person name="Grimwood J."/>
            <person name="Chapman J.A."/>
            <person name="Shapiro H."/>
            <person name="Aerts A."/>
            <person name="Otillar R.P."/>
            <person name="Terry A.Y."/>
            <person name="Boore J.L."/>
            <person name="Simakov O."/>
            <person name="Marletaz F."/>
            <person name="Cho S.-J."/>
            <person name="Edsinger-Gonzales E."/>
            <person name="Havlak P."/>
            <person name="Kuo D.-H."/>
            <person name="Larsson T."/>
            <person name="Lv J."/>
            <person name="Arendt D."/>
            <person name="Savage R."/>
            <person name="Osoegawa K."/>
            <person name="de Jong P."/>
            <person name="Lindberg D.R."/>
            <person name="Seaver E.C."/>
            <person name="Weisblat D.A."/>
            <person name="Putnam N.H."/>
            <person name="Grigoriev I.V."/>
            <person name="Rokhsar D.S."/>
        </authorList>
    </citation>
    <scope>NUCLEOTIDE SEQUENCE</scope>
    <source>
        <strain evidence="4">I ESC-2004</strain>
    </source>
</reference>
<dbReference type="OMA" id="FICASRT"/>
<dbReference type="InterPro" id="IPR050111">
    <property type="entry name" value="C-type_lectin/snaclec_domain"/>
</dbReference>
<dbReference type="InterPro" id="IPR016186">
    <property type="entry name" value="C-type_lectin-like/link_sf"/>
</dbReference>
<dbReference type="STRING" id="283909.R7TNI2"/>
<dbReference type="PROSITE" id="PS50041">
    <property type="entry name" value="C_TYPE_LECTIN_2"/>
    <property type="match status" value="1"/>
</dbReference>
<dbReference type="PANTHER" id="PTHR22803">
    <property type="entry name" value="MANNOSE, PHOSPHOLIPASE, LECTIN RECEPTOR RELATED"/>
    <property type="match status" value="1"/>
</dbReference>
<accession>R7TNI2</accession>
<dbReference type="EMBL" id="KB309875">
    <property type="protein sequence ID" value="ELT93106.1"/>
    <property type="molecule type" value="Genomic_DNA"/>
</dbReference>
<protein>
    <recommendedName>
        <fullName evidence="1">C-type lectin domain-containing protein</fullName>
    </recommendedName>
</protein>
<dbReference type="HOGENOM" id="CLU_049894_10_3_1"/>
<gene>
    <name evidence="2" type="ORF">CAPTEDRAFT_77951</name>
</gene>
<feature type="non-terminal residue" evidence="2">
    <location>
        <position position="127"/>
    </location>
</feature>
<dbReference type="Proteomes" id="UP000014760">
    <property type="component" value="Unassembled WGS sequence"/>
</dbReference>
<keyword evidence="4" id="KW-1185">Reference proteome</keyword>
<dbReference type="OrthoDB" id="418245at2759"/>
<dbReference type="SUPFAM" id="SSF56436">
    <property type="entry name" value="C-type lectin-like"/>
    <property type="match status" value="1"/>
</dbReference>
<dbReference type="AlphaFoldDB" id="R7TNI2"/>
<reference evidence="3" key="3">
    <citation type="submission" date="2015-06" db="UniProtKB">
        <authorList>
            <consortium name="EnsemblMetazoa"/>
        </authorList>
    </citation>
    <scope>IDENTIFICATION</scope>
</reference>
<sequence>CETGWYYDRIGRNCYLDNEDELTWEDAREHCVSLGGDLASVAGPHDQSFMSELSWSSPSESHWIGGNEIDRSSGWKWSDDSPFGFFFWSKGEPNNYGGRPEWCIHPSVYKDTKWNDDICNISLSSIC</sequence>
<dbReference type="EnsemblMetazoa" id="CapteT77951">
    <property type="protein sequence ID" value="CapteP77951"/>
    <property type="gene ID" value="CapteG77951"/>
</dbReference>
<dbReference type="InterPro" id="IPR016187">
    <property type="entry name" value="CTDL_fold"/>
</dbReference>
<evidence type="ECO:0000313" key="3">
    <source>
        <dbReference type="EnsemblMetazoa" id="CapteP77951"/>
    </source>
</evidence>
<dbReference type="InterPro" id="IPR001304">
    <property type="entry name" value="C-type_lectin-like"/>
</dbReference>
<dbReference type="SMART" id="SM00034">
    <property type="entry name" value="CLECT"/>
    <property type="match status" value="1"/>
</dbReference>
<evidence type="ECO:0000259" key="1">
    <source>
        <dbReference type="PROSITE" id="PS50041"/>
    </source>
</evidence>
<evidence type="ECO:0000313" key="4">
    <source>
        <dbReference type="Proteomes" id="UP000014760"/>
    </source>
</evidence>
<evidence type="ECO:0000313" key="2">
    <source>
        <dbReference type="EMBL" id="ELT93106.1"/>
    </source>
</evidence>
<feature type="domain" description="C-type lectin" evidence="1">
    <location>
        <begin position="10"/>
        <end position="127"/>
    </location>
</feature>
<reference evidence="2 4" key="2">
    <citation type="journal article" date="2013" name="Nature">
        <title>Insights into bilaterian evolution from three spiralian genomes.</title>
        <authorList>
            <person name="Simakov O."/>
            <person name="Marletaz F."/>
            <person name="Cho S.J."/>
            <person name="Edsinger-Gonzales E."/>
            <person name="Havlak P."/>
            <person name="Hellsten U."/>
            <person name="Kuo D.H."/>
            <person name="Larsson T."/>
            <person name="Lv J."/>
            <person name="Arendt D."/>
            <person name="Savage R."/>
            <person name="Osoegawa K."/>
            <person name="de Jong P."/>
            <person name="Grimwood J."/>
            <person name="Chapman J.A."/>
            <person name="Shapiro H."/>
            <person name="Aerts A."/>
            <person name="Otillar R.P."/>
            <person name="Terry A.Y."/>
            <person name="Boore J.L."/>
            <person name="Grigoriev I.V."/>
            <person name="Lindberg D.R."/>
            <person name="Seaver E.C."/>
            <person name="Weisblat D.A."/>
            <person name="Putnam N.H."/>
            <person name="Rokhsar D.S."/>
        </authorList>
    </citation>
    <scope>NUCLEOTIDE SEQUENCE</scope>
    <source>
        <strain evidence="2 4">I ESC-2004</strain>
    </source>
</reference>
<dbReference type="FunCoup" id="R7TNI2">
    <property type="interactions" value="21"/>
</dbReference>
<name>R7TNI2_CAPTE</name>